<organism evidence="4">
    <name type="scientific">Ignavibacterium album</name>
    <dbReference type="NCBI Taxonomy" id="591197"/>
    <lineage>
        <taxon>Bacteria</taxon>
        <taxon>Pseudomonadati</taxon>
        <taxon>Ignavibacteriota</taxon>
        <taxon>Ignavibacteria</taxon>
        <taxon>Ignavibacteriales</taxon>
        <taxon>Ignavibacteriaceae</taxon>
        <taxon>Ignavibacterium</taxon>
    </lineage>
</organism>
<dbReference type="InterPro" id="IPR007837">
    <property type="entry name" value="DinB"/>
</dbReference>
<evidence type="ECO:0000256" key="2">
    <source>
        <dbReference type="ARBA" id="ARBA00022723"/>
    </source>
</evidence>
<dbReference type="Gene3D" id="1.20.120.450">
    <property type="entry name" value="dinb family like domain"/>
    <property type="match status" value="1"/>
</dbReference>
<evidence type="ECO:0000256" key="3">
    <source>
        <dbReference type="PIRSR" id="PIRSR607837-1"/>
    </source>
</evidence>
<evidence type="ECO:0008006" key="5">
    <source>
        <dbReference type="Google" id="ProtNLM"/>
    </source>
</evidence>
<feature type="binding site" evidence="3">
    <location>
        <position position="48"/>
    </location>
    <ligand>
        <name>a divalent metal cation</name>
        <dbReference type="ChEBI" id="CHEBI:60240"/>
    </ligand>
</feature>
<evidence type="ECO:0000256" key="1">
    <source>
        <dbReference type="ARBA" id="ARBA00008635"/>
    </source>
</evidence>
<dbReference type="InterPro" id="IPR034660">
    <property type="entry name" value="DinB/YfiT-like"/>
</dbReference>
<dbReference type="EMBL" id="DSUJ01000011">
    <property type="protein sequence ID" value="HFI92665.1"/>
    <property type="molecule type" value="Genomic_DNA"/>
</dbReference>
<keyword evidence="2 3" id="KW-0479">Metal-binding</keyword>
<accession>A0A7V2ZMJ5</accession>
<name>A0A7V2ZMJ5_9BACT</name>
<sequence>MYHKLEDFINDWKYESEATIKVFNNLTDESLTKKINENVRTAGRLAWHITTSIGEMAQRTGLTFETVDENSPVPKTAKEIVDAYKEASENLLNAIKLNWDDDTLSIEDDIYGEKWKRGTTLGVIISHQIHHCAQLTVVMRLLGLKVPGIYGPAKEEWVNYGMTAQE</sequence>
<dbReference type="Pfam" id="PF05163">
    <property type="entry name" value="DinB"/>
    <property type="match status" value="1"/>
</dbReference>
<dbReference type="AlphaFoldDB" id="A0A7V2ZMJ5"/>
<evidence type="ECO:0000313" key="4">
    <source>
        <dbReference type="EMBL" id="HFI92665.1"/>
    </source>
</evidence>
<comment type="caution">
    <text evidence="4">The sequence shown here is derived from an EMBL/GenBank/DDBJ whole genome shotgun (WGS) entry which is preliminary data.</text>
</comment>
<reference evidence="4" key="1">
    <citation type="journal article" date="2020" name="mSystems">
        <title>Genome- and Community-Level Interaction Insights into Carbon Utilization and Element Cycling Functions of Hydrothermarchaeota in Hydrothermal Sediment.</title>
        <authorList>
            <person name="Zhou Z."/>
            <person name="Liu Y."/>
            <person name="Xu W."/>
            <person name="Pan J."/>
            <person name="Luo Z.H."/>
            <person name="Li M."/>
        </authorList>
    </citation>
    <scope>NUCLEOTIDE SEQUENCE [LARGE SCALE GENOMIC DNA]</scope>
    <source>
        <strain evidence="4">SpSt-479</strain>
    </source>
</reference>
<comment type="similarity">
    <text evidence="1">Belongs to the DinB family.</text>
</comment>
<dbReference type="SUPFAM" id="SSF109854">
    <property type="entry name" value="DinB/YfiT-like putative metalloenzymes"/>
    <property type="match status" value="1"/>
</dbReference>
<protein>
    <recommendedName>
        <fullName evidence="5">DinB family protein</fullName>
    </recommendedName>
</protein>
<dbReference type="GO" id="GO:0046872">
    <property type="term" value="F:metal ion binding"/>
    <property type="evidence" value="ECO:0007669"/>
    <property type="project" value="UniProtKB-KW"/>
</dbReference>
<feature type="binding site" evidence="3">
    <location>
        <position position="131"/>
    </location>
    <ligand>
        <name>a divalent metal cation</name>
        <dbReference type="ChEBI" id="CHEBI:60240"/>
    </ligand>
</feature>
<proteinExistence type="inferred from homology"/>
<feature type="binding site" evidence="3">
    <location>
        <position position="127"/>
    </location>
    <ligand>
        <name>a divalent metal cation</name>
        <dbReference type="ChEBI" id="CHEBI:60240"/>
    </ligand>
</feature>
<gene>
    <name evidence="4" type="ORF">ENS31_14190</name>
</gene>